<evidence type="ECO:0000259" key="1">
    <source>
        <dbReference type="PROSITE" id="PS50994"/>
    </source>
</evidence>
<dbReference type="InterPro" id="IPR012337">
    <property type="entry name" value="RNaseH-like_sf"/>
</dbReference>
<dbReference type="GO" id="GO:0071897">
    <property type="term" value="P:DNA biosynthetic process"/>
    <property type="evidence" value="ECO:0007669"/>
    <property type="project" value="UniProtKB-ARBA"/>
</dbReference>
<evidence type="ECO:0000313" key="3">
    <source>
        <dbReference type="Proteomes" id="UP001314205"/>
    </source>
</evidence>
<dbReference type="InterPro" id="IPR043502">
    <property type="entry name" value="DNA/RNA_pol_sf"/>
</dbReference>
<sequence>MSLSALIKSQLGYKSMIENAYENYKKSPKERLCKESYLLTRLDSLEEKWQIFAETHKKMSIELSEQLVESKYYKESVYESVEEMYIDYKSDIREALFVLKTQASVSSSCSHLTSKVESNVIHSMATSSNAVAKFNCPYCNNEHKISNCKEFAAVGYNTRHNFVQDNGLCFNCLGRNHSANTCRLFTRCRICKHKHHSLLHPKPITETQKAVLSKPDLSVEVKSVLSKIKTAQEKPESTTNITAHFSKKIVPNQILLATALVVAEARNGYAHLIRALLDQGSQASFVTESTVQVLGLRKIPNPSFQIQVRAHVLGSITSLLPSEKLVNVDWPELANITLADPQFYSPSKIDVLLGADVYSQVIREGLVKGPNGIPTAQCTALGWILSGPTQLPDHNQTPLSHCHHNIISMHSQTDDNELLKRFWQIESDFRESKILNQEEQRCEEYYSNTTQRDPTGRYIVRLPFREDNPQCKYGNSRDIAIKRFHLLENRFKKNSEFKARYSEVIHEYLNLSQMQLITGSDLNKSESVYLPHHAVIREDKITTKVRVVFDASCKGTNGVSLNDTLMIGPTLQQDLRHIIIRWRMHPICLSADIMKMYRQIIVADQDTDFQRLVWRDEPESEIKEFKLVRVTFGTSSAPYLAVKTLHQVTIDEGKEFPNVAETVKTDFYVDDLLTGCQTVEEGKGIYEDMKRLLKKGGFELQKWVTNNKDLAEEIMDGHGKEVGKVDIKIDKVVKVLGLFWDKETDNFQYSVQLPELNNPITKRKVVTSISRLFDPLGWLAPCIITAKVMIQKLWLAGIDWDDELPDELLKEWNFYTSELINIRELSIPRWLKTKVDDTCMELQGFCDASNSAYAAVVYLRAIDAKGNIHVNLVTAKTKVAPTMQISIPRLELMGAVLLAKLITNVANILGIDHNNIHGWTDSTVVLAWLSSHPSRWTTFIGNRTSDVLSNLDNTQWAHVRSAQNPADLASRGCTPLELAENSLWLQGPSWLKDGNIIYKRPKSISTTLEQRKLKVHAVTNSQFATDFDLWKKFSSLQRLIRVVAFCRRFLRYKRNSRFKPYLTSTELQESLDVCIKQCQLADLRDAKQKLKPLSPFLDDKGIMRVGGRIQNANLPTDTKHPIILPHKSHFTNLVIDEAHRKTLHGGPTLMLNHLRTKYWIISAKSLVKMHVRNCVVCVRQAAVTKNQFMGQLPFSRVTPARPFLHSGVDFAGPINVRMSKGRGNKSYKGYISLFVYMATKAIHLELINDLTSDVFIAGFKRFVARRGHVSEIWSDNGTNFVGASKELLKFVTAEQSSVALEIREWLSNNSVSWHFIPAHAPNFGGLWEAGVKAMKFHLKRVIGVSTMTYEELTTVLTQIEACLNSRPLSILPDNHSDPAPLTPGHFLVGEALVIVPERNYEHSNISTLRRWQMTQRMVQDFWRRWSKEYLVNCLQRYKWSKIIPEPEIGNIVLIKEDNLPPGRWLLGRVVAKHPGLDQITRVVTLKCGQSLLKRPTSRLCILPVTQ</sequence>
<dbReference type="SUPFAM" id="SSF53098">
    <property type="entry name" value="Ribonuclease H-like"/>
    <property type="match status" value="1"/>
</dbReference>
<keyword evidence="3" id="KW-1185">Reference proteome</keyword>
<dbReference type="Pfam" id="PF17921">
    <property type="entry name" value="Integrase_H2C2"/>
    <property type="match status" value="1"/>
</dbReference>
<dbReference type="CDD" id="cd01644">
    <property type="entry name" value="RT_pepA17"/>
    <property type="match status" value="1"/>
</dbReference>
<gene>
    <name evidence="2" type="ORF">PARMNEM_LOCUS11545</name>
</gene>
<protein>
    <recommendedName>
        <fullName evidence="1">Integrase catalytic domain-containing protein</fullName>
    </recommendedName>
</protein>
<dbReference type="GO" id="GO:0042575">
    <property type="term" value="C:DNA polymerase complex"/>
    <property type="evidence" value="ECO:0007669"/>
    <property type="project" value="UniProtKB-ARBA"/>
</dbReference>
<dbReference type="Gene3D" id="1.10.340.70">
    <property type="match status" value="1"/>
</dbReference>
<evidence type="ECO:0000313" key="2">
    <source>
        <dbReference type="EMBL" id="CAK1591284.1"/>
    </source>
</evidence>
<reference evidence="2 3" key="1">
    <citation type="submission" date="2023-11" db="EMBL/GenBank/DDBJ databases">
        <authorList>
            <person name="Hedman E."/>
            <person name="Englund M."/>
            <person name="Stromberg M."/>
            <person name="Nyberg Akerstrom W."/>
            <person name="Nylinder S."/>
            <person name="Jareborg N."/>
            <person name="Kallberg Y."/>
            <person name="Kronander E."/>
        </authorList>
    </citation>
    <scope>NUCLEOTIDE SEQUENCE [LARGE SCALE GENOMIC DNA]</scope>
</reference>
<organism evidence="2 3">
    <name type="scientific">Parnassius mnemosyne</name>
    <name type="common">clouded apollo</name>
    <dbReference type="NCBI Taxonomy" id="213953"/>
    <lineage>
        <taxon>Eukaryota</taxon>
        <taxon>Metazoa</taxon>
        <taxon>Ecdysozoa</taxon>
        <taxon>Arthropoda</taxon>
        <taxon>Hexapoda</taxon>
        <taxon>Insecta</taxon>
        <taxon>Pterygota</taxon>
        <taxon>Neoptera</taxon>
        <taxon>Endopterygota</taxon>
        <taxon>Lepidoptera</taxon>
        <taxon>Glossata</taxon>
        <taxon>Ditrysia</taxon>
        <taxon>Papilionoidea</taxon>
        <taxon>Papilionidae</taxon>
        <taxon>Parnassiinae</taxon>
        <taxon>Parnassini</taxon>
        <taxon>Parnassius</taxon>
        <taxon>Driopa</taxon>
    </lineage>
</organism>
<dbReference type="Gene3D" id="3.30.420.10">
    <property type="entry name" value="Ribonuclease H-like superfamily/Ribonuclease H"/>
    <property type="match status" value="1"/>
</dbReference>
<dbReference type="SUPFAM" id="SSF56672">
    <property type="entry name" value="DNA/RNA polymerases"/>
    <property type="match status" value="1"/>
</dbReference>
<proteinExistence type="predicted"/>
<dbReference type="PROSITE" id="PS50994">
    <property type="entry name" value="INTEGRASE"/>
    <property type="match status" value="1"/>
</dbReference>
<dbReference type="PANTHER" id="PTHR47331:SF1">
    <property type="entry name" value="GAG-LIKE PROTEIN"/>
    <property type="match status" value="1"/>
</dbReference>
<dbReference type="GO" id="GO:0015074">
    <property type="term" value="P:DNA integration"/>
    <property type="evidence" value="ECO:0007669"/>
    <property type="project" value="InterPro"/>
</dbReference>
<dbReference type="Pfam" id="PF05380">
    <property type="entry name" value="Peptidase_A17"/>
    <property type="match status" value="1"/>
</dbReference>
<dbReference type="Pfam" id="PF18701">
    <property type="entry name" value="DUF5641"/>
    <property type="match status" value="1"/>
</dbReference>
<dbReference type="InterPro" id="IPR041588">
    <property type="entry name" value="Integrase_H2C2"/>
</dbReference>
<dbReference type="Proteomes" id="UP001314205">
    <property type="component" value="Unassembled WGS sequence"/>
</dbReference>
<dbReference type="PANTHER" id="PTHR47331">
    <property type="entry name" value="PHD-TYPE DOMAIN-CONTAINING PROTEIN"/>
    <property type="match status" value="1"/>
</dbReference>
<dbReference type="InterPro" id="IPR040676">
    <property type="entry name" value="DUF5641"/>
</dbReference>
<accession>A0AAV1L8H1</accession>
<dbReference type="InterPro" id="IPR008042">
    <property type="entry name" value="Retrotrans_Pao"/>
</dbReference>
<dbReference type="InterPro" id="IPR036397">
    <property type="entry name" value="RNaseH_sf"/>
</dbReference>
<dbReference type="GO" id="GO:0003676">
    <property type="term" value="F:nucleic acid binding"/>
    <property type="evidence" value="ECO:0007669"/>
    <property type="project" value="InterPro"/>
</dbReference>
<comment type="caution">
    <text evidence="2">The sequence shown here is derived from an EMBL/GenBank/DDBJ whole genome shotgun (WGS) entry which is preliminary data.</text>
</comment>
<name>A0AAV1L8H1_9NEOP</name>
<dbReference type="EMBL" id="CAVLGL010000086">
    <property type="protein sequence ID" value="CAK1591284.1"/>
    <property type="molecule type" value="Genomic_DNA"/>
</dbReference>
<feature type="domain" description="Integrase catalytic" evidence="1">
    <location>
        <begin position="1198"/>
        <end position="1391"/>
    </location>
</feature>
<dbReference type="InterPro" id="IPR001584">
    <property type="entry name" value="Integrase_cat-core"/>
</dbReference>